<evidence type="ECO:0000256" key="2">
    <source>
        <dbReference type="ARBA" id="ARBA00009692"/>
    </source>
</evidence>
<evidence type="ECO:0000256" key="10">
    <source>
        <dbReference type="PIRSR" id="PIRSR037215-1"/>
    </source>
</evidence>
<sequence length="410" mass="45668">MSEYPELVPRFIKYVKINTRSNPNSDTVPSDPKEVKFLHQLVDELKEIGLTDAAYDEASGYTMATLPSNIDEDVPTIGFLAHTDTADFNAEGVNPQIHENYDGESTIQLDPKGEYVLDPKAFPNMKNYKGQTLITTDGSTLLGADDKSGVAEIMTAMDYLVKHPEIKHGRIRVGFSPDEEIGTGAKHFNVKKFDADFAYTVDGGPLGQLEWETFNAAELNLYIKGKDVHPSDAKGIMVNANELGVKFQMSLPQDEVPEKTSGRQGFYHLLQFDGTVDHAHLQYILRDFEREGLEKRKALVKKIAADMNKELGMDRLDAQVHDEYYNMAEVLKDHMDVVDLARDAMTDLGIKVDEDPVRGGTDGSTISFMGLPTPNLFAGPENMHGRYEFVSVQTMEKAVDVILEISKLNV</sequence>
<evidence type="ECO:0000256" key="7">
    <source>
        <dbReference type="ARBA" id="ARBA00022833"/>
    </source>
</evidence>
<name>A0A948X088_9LACO</name>
<evidence type="ECO:0000313" key="13">
    <source>
        <dbReference type="EMBL" id="MBU3851267.1"/>
    </source>
</evidence>
<dbReference type="CDD" id="cd03892">
    <property type="entry name" value="M20_peptT"/>
    <property type="match status" value="1"/>
</dbReference>
<keyword evidence="4" id="KW-0645">Protease</keyword>
<dbReference type="SUPFAM" id="SSF55031">
    <property type="entry name" value="Bacterial exopeptidase dimerisation domain"/>
    <property type="match status" value="1"/>
</dbReference>
<keyword evidence="3 13" id="KW-0031">Aminopeptidase</keyword>
<feature type="binding site" evidence="11">
    <location>
        <position position="202"/>
    </location>
    <ligand>
        <name>Zn(2+)</name>
        <dbReference type="ChEBI" id="CHEBI:29105"/>
        <label>1</label>
    </ligand>
</feature>
<protein>
    <recommendedName>
        <fullName evidence="9">Peptidase T</fullName>
        <ecNumber evidence="9">3.4.11.4</ecNumber>
    </recommendedName>
</protein>
<comment type="similarity">
    <text evidence="2">Belongs to the peptidase M20B family.</text>
</comment>
<feature type="binding site" evidence="11">
    <location>
        <position position="180"/>
    </location>
    <ligand>
        <name>Zn(2+)</name>
        <dbReference type="ChEBI" id="CHEBI:29105"/>
        <label>2</label>
    </ligand>
</feature>
<gene>
    <name evidence="13" type="primary">pepT</name>
    <name evidence="13" type="ORF">H9901_00945</name>
</gene>
<dbReference type="SUPFAM" id="SSF53187">
    <property type="entry name" value="Zn-dependent exopeptidases"/>
    <property type="match status" value="1"/>
</dbReference>
<keyword evidence="7 11" id="KW-0862">Zinc</keyword>
<dbReference type="GO" id="GO:0045148">
    <property type="term" value="F:tripeptide aminopeptidase activity"/>
    <property type="evidence" value="ECO:0007669"/>
    <property type="project" value="UniProtKB-UniRule"/>
</dbReference>
<dbReference type="PANTHER" id="PTHR42994:SF1">
    <property type="entry name" value="PEPTIDASE T"/>
    <property type="match status" value="1"/>
</dbReference>
<comment type="catalytic activity">
    <reaction evidence="1">
        <text>Release of the N-terminal residue from a tripeptide.</text>
        <dbReference type="EC" id="3.4.11.4"/>
    </reaction>
</comment>
<evidence type="ECO:0000256" key="5">
    <source>
        <dbReference type="ARBA" id="ARBA00022723"/>
    </source>
</evidence>
<feature type="domain" description="Peptidase M20 dimerisation" evidence="12">
    <location>
        <begin position="212"/>
        <end position="311"/>
    </location>
</feature>
<dbReference type="Pfam" id="PF01546">
    <property type="entry name" value="Peptidase_M20"/>
    <property type="match status" value="1"/>
</dbReference>
<dbReference type="GO" id="GO:0008237">
    <property type="term" value="F:metallopeptidase activity"/>
    <property type="evidence" value="ECO:0007669"/>
    <property type="project" value="UniProtKB-KW"/>
</dbReference>
<evidence type="ECO:0000256" key="4">
    <source>
        <dbReference type="ARBA" id="ARBA00022670"/>
    </source>
</evidence>
<dbReference type="NCBIfam" id="NF003976">
    <property type="entry name" value="PRK05469.1"/>
    <property type="match status" value="1"/>
</dbReference>
<keyword evidence="8" id="KW-0482">Metalloprotease</keyword>
<evidence type="ECO:0000256" key="8">
    <source>
        <dbReference type="ARBA" id="ARBA00023049"/>
    </source>
</evidence>
<reference evidence="13" key="1">
    <citation type="journal article" date="2021" name="PeerJ">
        <title>Extensive microbial diversity within the chicken gut microbiome revealed by metagenomics and culture.</title>
        <authorList>
            <person name="Gilroy R."/>
            <person name="Ravi A."/>
            <person name="Getino M."/>
            <person name="Pursley I."/>
            <person name="Horton D.L."/>
            <person name="Alikhan N.F."/>
            <person name="Baker D."/>
            <person name="Gharbi K."/>
            <person name="Hall N."/>
            <person name="Watson M."/>
            <person name="Adriaenssens E.M."/>
            <person name="Foster-Nyarko E."/>
            <person name="Jarju S."/>
            <person name="Secka A."/>
            <person name="Antonio M."/>
            <person name="Oren A."/>
            <person name="Chaudhuri R.R."/>
            <person name="La Ragione R."/>
            <person name="Hildebrand F."/>
            <person name="Pallen M.J."/>
        </authorList>
    </citation>
    <scope>NUCLEOTIDE SEQUENCE</scope>
    <source>
        <strain evidence="13">F6-6636</strain>
    </source>
</reference>
<evidence type="ECO:0000256" key="6">
    <source>
        <dbReference type="ARBA" id="ARBA00022801"/>
    </source>
</evidence>
<dbReference type="Gene3D" id="3.30.70.360">
    <property type="match status" value="1"/>
</dbReference>
<feature type="binding site" evidence="11">
    <location>
        <position position="145"/>
    </location>
    <ligand>
        <name>Zn(2+)</name>
        <dbReference type="ChEBI" id="CHEBI:29105"/>
        <label>1</label>
    </ligand>
</feature>
<feature type="active site" evidence="10">
    <location>
        <position position="84"/>
    </location>
</feature>
<dbReference type="GO" id="GO:0005829">
    <property type="term" value="C:cytosol"/>
    <property type="evidence" value="ECO:0007669"/>
    <property type="project" value="TreeGrafter"/>
</dbReference>
<dbReference type="InterPro" id="IPR036264">
    <property type="entry name" value="Bact_exopeptidase_dim_dom"/>
</dbReference>
<evidence type="ECO:0000256" key="1">
    <source>
        <dbReference type="ARBA" id="ARBA00000870"/>
    </source>
</evidence>
<dbReference type="PIRSF" id="PIRSF037215">
    <property type="entry name" value="Peptidase_M20B"/>
    <property type="match status" value="1"/>
</dbReference>
<keyword evidence="5 11" id="KW-0479">Metal-binding</keyword>
<evidence type="ECO:0000256" key="3">
    <source>
        <dbReference type="ARBA" id="ARBA00022438"/>
    </source>
</evidence>
<proteinExistence type="inferred from homology"/>
<feature type="binding site" evidence="11">
    <location>
        <position position="82"/>
    </location>
    <ligand>
        <name>Zn(2+)</name>
        <dbReference type="ChEBI" id="CHEBI:29105"/>
        <label>1</label>
    </ligand>
</feature>
<dbReference type="Gene3D" id="3.40.630.10">
    <property type="entry name" value="Zn peptidases"/>
    <property type="match status" value="1"/>
</dbReference>
<dbReference type="EC" id="3.4.11.4" evidence="9"/>
<feature type="binding site" evidence="11">
    <location>
        <position position="384"/>
    </location>
    <ligand>
        <name>Zn(2+)</name>
        <dbReference type="ChEBI" id="CHEBI:29105"/>
        <label>2</label>
    </ligand>
</feature>
<comment type="caution">
    <text evidence="13">The sequence shown here is derived from an EMBL/GenBank/DDBJ whole genome shotgun (WGS) entry which is preliminary data.</text>
</comment>
<dbReference type="PANTHER" id="PTHR42994">
    <property type="entry name" value="PEPTIDASE T"/>
    <property type="match status" value="1"/>
</dbReference>
<evidence type="ECO:0000256" key="11">
    <source>
        <dbReference type="PIRSR" id="PIRSR037215-2"/>
    </source>
</evidence>
<dbReference type="AlphaFoldDB" id="A0A948X088"/>
<accession>A0A948X088</accession>
<dbReference type="PROSITE" id="PS00759">
    <property type="entry name" value="ARGE_DAPE_CPG2_2"/>
    <property type="match status" value="1"/>
</dbReference>
<dbReference type="PROSITE" id="PS00758">
    <property type="entry name" value="ARGE_DAPE_CPG2_1"/>
    <property type="match status" value="1"/>
</dbReference>
<dbReference type="InterPro" id="IPR001261">
    <property type="entry name" value="ArgE/DapE_CS"/>
</dbReference>
<dbReference type="Proteomes" id="UP000777303">
    <property type="component" value="Unassembled WGS sequence"/>
</dbReference>
<dbReference type="GO" id="GO:0006518">
    <property type="term" value="P:peptide metabolic process"/>
    <property type="evidence" value="ECO:0007669"/>
    <property type="project" value="InterPro"/>
</dbReference>
<dbReference type="NCBIfam" id="TIGR01882">
    <property type="entry name" value="peptidase-T"/>
    <property type="match status" value="1"/>
</dbReference>
<comment type="cofactor">
    <cofactor evidence="11">
        <name>Zn(2+)</name>
        <dbReference type="ChEBI" id="CHEBI:29105"/>
    </cofactor>
    <text evidence="11">Binds 2 Zn(2+) ions per subunit.</text>
</comment>
<evidence type="ECO:0000313" key="14">
    <source>
        <dbReference type="Proteomes" id="UP000777303"/>
    </source>
</evidence>
<evidence type="ECO:0000256" key="9">
    <source>
        <dbReference type="NCBIfam" id="TIGR01882"/>
    </source>
</evidence>
<dbReference type="Pfam" id="PF07687">
    <property type="entry name" value="M20_dimer"/>
    <property type="match status" value="1"/>
</dbReference>
<dbReference type="InterPro" id="IPR010161">
    <property type="entry name" value="Peptidase_M20B"/>
</dbReference>
<dbReference type="InterPro" id="IPR002933">
    <property type="entry name" value="Peptidase_M20"/>
</dbReference>
<reference evidence="13" key="2">
    <citation type="submission" date="2021-04" db="EMBL/GenBank/DDBJ databases">
        <authorList>
            <person name="Gilroy R."/>
        </authorList>
    </citation>
    <scope>NUCLEOTIDE SEQUENCE</scope>
    <source>
        <strain evidence="13">F6-6636</strain>
    </source>
</reference>
<keyword evidence="6 13" id="KW-0378">Hydrolase</keyword>
<feature type="binding site" evidence="11">
    <location>
        <position position="145"/>
    </location>
    <ligand>
        <name>Zn(2+)</name>
        <dbReference type="ChEBI" id="CHEBI:29105"/>
        <label>2</label>
    </ligand>
</feature>
<feature type="active site" description="Proton acceptor" evidence="10">
    <location>
        <position position="179"/>
    </location>
</feature>
<dbReference type="GO" id="GO:0008270">
    <property type="term" value="F:zinc ion binding"/>
    <property type="evidence" value="ECO:0007669"/>
    <property type="project" value="InterPro"/>
</dbReference>
<dbReference type="NCBIfam" id="NF009920">
    <property type="entry name" value="PRK13381.1"/>
    <property type="match status" value="1"/>
</dbReference>
<evidence type="ECO:0000259" key="12">
    <source>
        <dbReference type="Pfam" id="PF07687"/>
    </source>
</evidence>
<dbReference type="EMBL" id="JAHLFS010000015">
    <property type="protein sequence ID" value="MBU3851267.1"/>
    <property type="molecule type" value="Genomic_DNA"/>
</dbReference>
<dbReference type="InterPro" id="IPR011650">
    <property type="entry name" value="Peptidase_M20_dimer"/>
</dbReference>
<feature type="non-terminal residue" evidence="13">
    <location>
        <position position="410"/>
    </location>
</feature>
<dbReference type="GO" id="GO:0006508">
    <property type="term" value="P:proteolysis"/>
    <property type="evidence" value="ECO:0007669"/>
    <property type="project" value="UniProtKB-UniRule"/>
</dbReference>
<dbReference type="HAMAP" id="MF_00550">
    <property type="entry name" value="Aminopeptidase_M20"/>
    <property type="match status" value="1"/>
</dbReference>
<organism evidence="13 14">
    <name type="scientific">Candidatus Paralactobacillus gallistercoris</name>
    <dbReference type="NCBI Taxonomy" id="2838724"/>
    <lineage>
        <taxon>Bacteria</taxon>
        <taxon>Bacillati</taxon>
        <taxon>Bacillota</taxon>
        <taxon>Bacilli</taxon>
        <taxon>Lactobacillales</taxon>
        <taxon>Lactobacillaceae</taxon>
        <taxon>Lactobacillus</taxon>
    </lineage>
</organism>